<sequence length="383" mass="42146">MNTDVNFRNAHTFSFDLPTKIIFQANALRTVPERLALAGKKRALLILTQGSLQRLSSIAELLNNTEGAELVPYLLDHSFKASTEELQEVKTFLKQDDCDSIVSLGGGNVLDFAKVAAICLDENVDLKTVVGRTFEKVHQRLFHIAIPTTFGTGSEITKGAIIKDVERGIKDGVRGSALFPDEALIDPELGRSLPDTVLRETLFDSFTHAFEAIQAVKRTRLMDCIAYEALTTINKSVARYAAQQFSAEFYHDIAYGALLGGLCVAHVGTCLPHRFEQAFAPLYSHSHGAGLAAFYPKWVALLDEHNVARTLPKSVNKFDSLSQYVDSILYDLRLDQLEDELKETSISAASIITRITGNTLNDPLVNQLGAGVITRLLQQITGH</sequence>
<feature type="domain" description="Fe-containing alcohol dehydrogenase-like C-terminal" evidence="4">
    <location>
        <begin position="201"/>
        <end position="309"/>
    </location>
</feature>
<keyword evidence="2" id="KW-0560">Oxidoreductase</keyword>
<dbReference type="Proteomes" id="UP000019089">
    <property type="component" value="Chromosome"/>
</dbReference>
<dbReference type="InterPro" id="IPR039697">
    <property type="entry name" value="Alcohol_dehydrogenase_Fe"/>
</dbReference>
<dbReference type="Pfam" id="PF25137">
    <property type="entry name" value="ADH_Fe_C"/>
    <property type="match status" value="1"/>
</dbReference>
<evidence type="ECO:0000259" key="3">
    <source>
        <dbReference type="Pfam" id="PF00465"/>
    </source>
</evidence>
<dbReference type="KEGG" id="psyr:N018_11300"/>
<organism evidence="5 6">
    <name type="scientific">Pseudomonas syringae CC1557</name>
    <dbReference type="NCBI Taxonomy" id="1357279"/>
    <lineage>
        <taxon>Bacteria</taxon>
        <taxon>Pseudomonadati</taxon>
        <taxon>Pseudomonadota</taxon>
        <taxon>Gammaproteobacteria</taxon>
        <taxon>Pseudomonadales</taxon>
        <taxon>Pseudomonadaceae</taxon>
        <taxon>Pseudomonas</taxon>
        <taxon>Pseudomonas syringae</taxon>
    </lineage>
</organism>
<dbReference type="InterPro" id="IPR001670">
    <property type="entry name" value="ADH_Fe/GldA"/>
</dbReference>
<dbReference type="Gene3D" id="1.20.1090.10">
    <property type="entry name" value="Dehydroquinate synthase-like - alpha domain"/>
    <property type="match status" value="1"/>
</dbReference>
<dbReference type="Pfam" id="PF00465">
    <property type="entry name" value="Fe-ADH"/>
    <property type="match status" value="1"/>
</dbReference>
<dbReference type="STRING" id="1357279.N018_11300"/>
<evidence type="ECO:0000259" key="4">
    <source>
        <dbReference type="Pfam" id="PF25137"/>
    </source>
</evidence>
<dbReference type="GO" id="GO:0046872">
    <property type="term" value="F:metal ion binding"/>
    <property type="evidence" value="ECO:0007669"/>
    <property type="project" value="InterPro"/>
</dbReference>
<evidence type="ECO:0000256" key="1">
    <source>
        <dbReference type="ARBA" id="ARBA00007358"/>
    </source>
</evidence>
<dbReference type="eggNOG" id="COG1454">
    <property type="taxonomic scope" value="Bacteria"/>
</dbReference>
<dbReference type="PANTHER" id="PTHR11496:SF102">
    <property type="entry name" value="ALCOHOL DEHYDROGENASE 4"/>
    <property type="match status" value="1"/>
</dbReference>
<dbReference type="HOGENOM" id="CLU_007207_0_0_6"/>
<dbReference type="Gene3D" id="3.40.50.1970">
    <property type="match status" value="1"/>
</dbReference>
<evidence type="ECO:0000256" key="2">
    <source>
        <dbReference type="ARBA" id="ARBA00023002"/>
    </source>
</evidence>
<gene>
    <name evidence="5" type="ORF">N018_11300</name>
</gene>
<dbReference type="SUPFAM" id="SSF56796">
    <property type="entry name" value="Dehydroquinate synthase-like"/>
    <property type="match status" value="1"/>
</dbReference>
<dbReference type="EMBL" id="CP007014">
    <property type="protein sequence ID" value="AHG43560.1"/>
    <property type="molecule type" value="Genomic_DNA"/>
</dbReference>
<protein>
    <submittedName>
        <fullName evidence="5">Uncharacterized protein</fullName>
    </submittedName>
</protein>
<name>W0N259_PSESX</name>
<reference evidence="5 6" key="1">
    <citation type="submission" date="2013-12" db="EMBL/GenBank/DDBJ databases">
        <title>Interactions Between Genome Architecture and Virulence Genes in Pseudomonas syringae, strain CC1557 as a model.</title>
        <authorList>
            <person name="Baltrus D."/>
            <person name="Hockett K."/>
            <person name="Karlsrud E."/>
            <person name="Dougherty K."/>
            <person name="Nishimura M."/>
        </authorList>
    </citation>
    <scope>NUCLEOTIDE SEQUENCE [LARGE SCALE GENOMIC DNA]</scope>
    <source>
        <strain evidence="5 6">CC1557</strain>
    </source>
</reference>
<accession>W0N259</accession>
<evidence type="ECO:0000313" key="6">
    <source>
        <dbReference type="Proteomes" id="UP000019089"/>
    </source>
</evidence>
<feature type="domain" description="Alcohol dehydrogenase iron-type/glycerol dehydrogenase GldA" evidence="3">
    <location>
        <begin position="18"/>
        <end position="187"/>
    </location>
</feature>
<dbReference type="AlphaFoldDB" id="W0N259"/>
<dbReference type="InterPro" id="IPR056798">
    <property type="entry name" value="ADH_Fe_C"/>
</dbReference>
<comment type="similarity">
    <text evidence="1">Belongs to the iron-containing alcohol dehydrogenase family.</text>
</comment>
<evidence type="ECO:0000313" key="5">
    <source>
        <dbReference type="EMBL" id="AHG43560.1"/>
    </source>
</evidence>
<dbReference type="RefSeq" id="WP_025389589.1">
    <property type="nucleotide sequence ID" value="NZ_CP007014.1"/>
</dbReference>
<dbReference type="PANTHER" id="PTHR11496">
    <property type="entry name" value="ALCOHOL DEHYDROGENASE"/>
    <property type="match status" value="1"/>
</dbReference>
<proteinExistence type="inferred from homology"/>
<dbReference type="GO" id="GO:0004022">
    <property type="term" value="F:alcohol dehydrogenase (NAD+) activity"/>
    <property type="evidence" value="ECO:0007669"/>
    <property type="project" value="TreeGrafter"/>
</dbReference>